<keyword evidence="5 7" id="KW-0408">Iron</keyword>
<dbReference type="InterPro" id="IPR001128">
    <property type="entry name" value="Cyt_P450"/>
</dbReference>
<dbReference type="PANTHER" id="PTHR24300:SF403">
    <property type="entry name" value="CYTOCHROME P450 306A1"/>
    <property type="match status" value="1"/>
</dbReference>
<evidence type="ECO:0000256" key="8">
    <source>
        <dbReference type="SAM" id="SignalP"/>
    </source>
</evidence>
<organism evidence="9 10">
    <name type="scientific">Elysia crispata</name>
    <name type="common">lettuce slug</name>
    <dbReference type="NCBI Taxonomy" id="231223"/>
    <lineage>
        <taxon>Eukaryota</taxon>
        <taxon>Metazoa</taxon>
        <taxon>Spiralia</taxon>
        <taxon>Lophotrochozoa</taxon>
        <taxon>Mollusca</taxon>
        <taxon>Gastropoda</taxon>
        <taxon>Heterobranchia</taxon>
        <taxon>Euthyneura</taxon>
        <taxon>Panpulmonata</taxon>
        <taxon>Sacoglossa</taxon>
        <taxon>Placobranchoidea</taxon>
        <taxon>Plakobranchidae</taxon>
        <taxon>Elysia</taxon>
    </lineage>
</organism>
<keyword evidence="10" id="KW-1185">Reference proteome</keyword>
<sequence length="729" mass="83372">MRAGLIFSVCIVASFLMLSEKLNVDAWICLDLKRCIKDLRLYSTFFFRPDAISGSELSWSNSWKNACRNIRIKTECTIKNACKYVHPLQMQARYLRKLTRSLCKPEGKEFVRRFFTQSNSSCLGNMTAFQLLRKHKKACFWEHFVYSNFTDLTHSEQCTQLNIERNCEADYAASICTDLYRWYVDMSWEIFVQVYYKYCKGTFTPPLYKLPGSRPVAYWRIKMASEPSQKIEVWTSQTLTYVALTLGLIALIKYLLTSRPPANIPPFPARAYPFMGHLPYFRNGLRKQLEEWTKSTGEIFSLYFGGQLVVILSSYDAVYQAFVKHGDTLSDRPKSLAVDVDGDDPDKGLALSSGRVWKEQRTVTIQILRSFGFGKNILASKVIEEVSAYLTALSELSGQPSDVSGLTQTAVANVICSIIVGKRFEYDDASFVTFVKKLNRLFQLCESSSLFTVFPWLRYLPGDLFNAKERTGIYRYIMNLFCYHYIDKAKQECDDFAESFITSYLREMKKLEKAAQDTTLDDENLARNLLALFLAGTNTTSTTLQWFMLHMLHYPDVQAQVFAEISDVIGFERPPNMNDKQKLNYTNAAILESHRMGSTPLSLPHECSEDTVVKGYTIPAGATVISNLDAMLFYDDVWKDPKAFKPERFLDAKGNFSQPDQFIPFGIGRRACPGESLARMEQFLVATSVIQRFELQPAVPGQLPTLKPIEGMIFSPQPFQIRFVDRRGL</sequence>
<evidence type="ECO:0000256" key="3">
    <source>
        <dbReference type="ARBA" id="ARBA00022723"/>
    </source>
</evidence>
<name>A0AAE1DYI5_9GAST</name>
<dbReference type="Pfam" id="PF00067">
    <property type="entry name" value="p450"/>
    <property type="match status" value="1"/>
</dbReference>
<dbReference type="AlphaFoldDB" id="A0AAE1DYI5"/>
<evidence type="ECO:0000256" key="4">
    <source>
        <dbReference type="ARBA" id="ARBA00023002"/>
    </source>
</evidence>
<dbReference type="GO" id="GO:0005737">
    <property type="term" value="C:cytoplasm"/>
    <property type="evidence" value="ECO:0007669"/>
    <property type="project" value="TreeGrafter"/>
</dbReference>
<dbReference type="GO" id="GO:0016712">
    <property type="term" value="F:oxidoreductase activity, acting on paired donors, with incorporation or reduction of molecular oxygen, reduced flavin or flavoprotein as one donor, and incorporation of one atom of oxygen"/>
    <property type="evidence" value="ECO:0007669"/>
    <property type="project" value="TreeGrafter"/>
</dbReference>
<dbReference type="InterPro" id="IPR050182">
    <property type="entry name" value="Cytochrome_P450_fam2"/>
</dbReference>
<evidence type="ECO:0000256" key="7">
    <source>
        <dbReference type="PIRSR" id="PIRSR602401-1"/>
    </source>
</evidence>
<comment type="cofactor">
    <cofactor evidence="1 7">
        <name>heme</name>
        <dbReference type="ChEBI" id="CHEBI:30413"/>
    </cofactor>
</comment>
<keyword evidence="8" id="KW-0732">Signal</keyword>
<dbReference type="PRINTS" id="PR00463">
    <property type="entry name" value="EP450I"/>
</dbReference>
<feature type="binding site" description="axial binding residue" evidence="7">
    <location>
        <position position="672"/>
    </location>
    <ligand>
        <name>heme</name>
        <dbReference type="ChEBI" id="CHEBI:30413"/>
    </ligand>
    <ligandPart>
        <name>Fe</name>
        <dbReference type="ChEBI" id="CHEBI:18248"/>
    </ligandPart>
</feature>
<dbReference type="InterPro" id="IPR036396">
    <property type="entry name" value="Cyt_P450_sf"/>
</dbReference>
<dbReference type="InterPro" id="IPR017972">
    <property type="entry name" value="Cyt_P450_CS"/>
</dbReference>
<evidence type="ECO:0000256" key="6">
    <source>
        <dbReference type="ARBA" id="ARBA00023033"/>
    </source>
</evidence>
<dbReference type="PROSITE" id="PS00086">
    <property type="entry name" value="CYTOCHROME_P450"/>
    <property type="match status" value="1"/>
</dbReference>
<feature type="chain" id="PRO_5042270885" description="Cytochrome P450" evidence="8">
    <location>
        <begin position="22"/>
        <end position="729"/>
    </location>
</feature>
<protein>
    <recommendedName>
        <fullName evidence="11">Cytochrome P450</fullName>
    </recommendedName>
</protein>
<evidence type="ECO:0008006" key="11">
    <source>
        <dbReference type="Google" id="ProtNLM"/>
    </source>
</evidence>
<comment type="caution">
    <text evidence="9">The sequence shown here is derived from an EMBL/GenBank/DDBJ whole genome shotgun (WGS) entry which is preliminary data.</text>
</comment>
<gene>
    <name evidence="9" type="ORF">RRG08_052636</name>
</gene>
<proteinExistence type="inferred from homology"/>
<dbReference type="InterPro" id="IPR002401">
    <property type="entry name" value="Cyt_P450_E_grp-I"/>
</dbReference>
<dbReference type="EMBL" id="JAWDGP010001916">
    <property type="protein sequence ID" value="KAK3787005.1"/>
    <property type="molecule type" value="Genomic_DNA"/>
</dbReference>
<accession>A0AAE1DYI5</accession>
<dbReference type="Proteomes" id="UP001283361">
    <property type="component" value="Unassembled WGS sequence"/>
</dbReference>
<keyword evidence="7" id="KW-0349">Heme</keyword>
<dbReference type="GO" id="GO:0020037">
    <property type="term" value="F:heme binding"/>
    <property type="evidence" value="ECO:0007669"/>
    <property type="project" value="InterPro"/>
</dbReference>
<dbReference type="SUPFAM" id="SSF48264">
    <property type="entry name" value="Cytochrome P450"/>
    <property type="match status" value="1"/>
</dbReference>
<reference evidence="9" key="1">
    <citation type="journal article" date="2023" name="G3 (Bethesda)">
        <title>A reference genome for the long-term kleptoplast-retaining sea slug Elysia crispata morphotype clarki.</title>
        <authorList>
            <person name="Eastman K.E."/>
            <person name="Pendleton A.L."/>
            <person name="Shaikh M.A."/>
            <person name="Suttiyut T."/>
            <person name="Ogas R."/>
            <person name="Tomko P."/>
            <person name="Gavelis G."/>
            <person name="Widhalm J.R."/>
            <person name="Wisecaver J.H."/>
        </authorList>
    </citation>
    <scope>NUCLEOTIDE SEQUENCE</scope>
    <source>
        <strain evidence="9">ECLA1</strain>
    </source>
</reference>
<feature type="signal peptide" evidence="8">
    <location>
        <begin position="1"/>
        <end position="21"/>
    </location>
</feature>
<dbReference type="Gene3D" id="1.10.630.10">
    <property type="entry name" value="Cytochrome P450"/>
    <property type="match status" value="1"/>
</dbReference>
<dbReference type="GO" id="GO:0006082">
    <property type="term" value="P:organic acid metabolic process"/>
    <property type="evidence" value="ECO:0007669"/>
    <property type="project" value="TreeGrafter"/>
</dbReference>
<keyword evidence="4" id="KW-0560">Oxidoreductase</keyword>
<keyword evidence="6" id="KW-0503">Monooxygenase</keyword>
<dbReference type="PRINTS" id="PR00385">
    <property type="entry name" value="P450"/>
</dbReference>
<dbReference type="GO" id="GO:0005506">
    <property type="term" value="F:iron ion binding"/>
    <property type="evidence" value="ECO:0007669"/>
    <property type="project" value="InterPro"/>
</dbReference>
<dbReference type="FunFam" id="1.10.630.10:FF:000036">
    <property type="entry name" value="CYtochrome P450 family"/>
    <property type="match status" value="1"/>
</dbReference>
<evidence type="ECO:0000313" key="10">
    <source>
        <dbReference type="Proteomes" id="UP001283361"/>
    </source>
</evidence>
<evidence type="ECO:0000256" key="5">
    <source>
        <dbReference type="ARBA" id="ARBA00023004"/>
    </source>
</evidence>
<comment type="similarity">
    <text evidence="2">Belongs to the cytochrome P450 family.</text>
</comment>
<dbReference type="PANTHER" id="PTHR24300">
    <property type="entry name" value="CYTOCHROME P450 508A4-RELATED"/>
    <property type="match status" value="1"/>
</dbReference>
<dbReference type="GO" id="GO:0008395">
    <property type="term" value="F:steroid hydroxylase activity"/>
    <property type="evidence" value="ECO:0007669"/>
    <property type="project" value="TreeGrafter"/>
</dbReference>
<evidence type="ECO:0000313" key="9">
    <source>
        <dbReference type="EMBL" id="KAK3787005.1"/>
    </source>
</evidence>
<keyword evidence="3 7" id="KW-0479">Metal-binding</keyword>
<dbReference type="GO" id="GO:0006805">
    <property type="term" value="P:xenobiotic metabolic process"/>
    <property type="evidence" value="ECO:0007669"/>
    <property type="project" value="TreeGrafter"/>
</dbReference>
<evidence type="ECO:0000256" key="1">
    <source>
        <dbReference type="ARBA" id="ARBA00001971"/>
    </source>
</evidence>
<evidence type="ECO:0000256" key="2">
    <source>
        <dbReference type="ARBA" id="ARBA00010617"/>
    </source>
</evidence>